<feature type="compositionally biased region" description="Basic and acidic residues" evidence="6">
    <location>
        <begin position="240"/>
        <end position="267"/>
    </location>
</feature>
<dbReference type="Gene3D" id="2.60.120.340">
    <property type="entry name" value="Nucleoplasmin core domain"/>
    <property type="match status" value="1"/>
</dbReference>
<evidence type="ECO:0000313" key="9">
    <source>
        <dbReference type="RefSeq" id="XP_021842249.2"/>
    </source>
</evidence>
<feature type="compositionally biased region" description="Basic and acidic residues" evidence="6">
    <location>
        <begin position="307"/>
        <end position="319"/>
    </location>
</feature>
<reference evidence="9" key="2">
    <citation type="submission" date="2025-08" db="UniProtKB">
        <authorList>
            <consortium name="RefSeq"/>
        </authorList>
    </citation>
    <scope>IDENTIFICATION</scope>
    <source>
        <tissue evidence="9">Leaf</tissue>
    </source>
</reference>
<dbReference type="GO" id="GO:0005634">
    <property type="term" value="C:nucleus"/>
    <property type="evidence" value="ECO:0007669"/>
    <property type="project" value="UniProtKB-ARBA"/>
</dbReference>
<dbReference type="GO" id="GO:0003755">
    <property type="term" value="F:peptidyl-prolyl cis-trans isomerase activity"/>
    <property type="evidence" value="ECO:0007669"/>
    <property type="project" value="UniProtKB-KW"/>
</dbReference>
<dbReference type="PROSITE" id="PS50059">
    <property type="entry name" value="FKBP_PPIASE"/>
    <property type="match status" value="1"/>
</dbReference>
<keyword evidence="8" id="KW-1185">Reference proteome</keyword>
<evidence type="ECO:0000313" key="8">
    <source>
        <dbReference type="Proteomes" id="UP000813463"/>
    </source>
</evidence>
<dbReference type="InterPro" id="IPR041232">
    <property type="entry name" value="NPL"/>
</dbReference>
<dbReference type="Gene3D" id="3.10.50.40">
    <property type="match status" value="1"/>
</dbReference>
<gene>
    <name evidence="9" type="primary">LOC110782405</name>
</gene>
<dbReference type="RefSeq" id="XP_021842249.2">
    <property type="nucleotide sequence ID" value="XM_021986557.2"/>
</dbReference>
<dbReference type="Proteomes" id="UP000813463">
    <property type="component" value="Chromosome 3"/>
</dbReference>
<evidence type="ECO:0000256" key="1">
    <source>
        <dbReference type="ARBA" id="ARBA00000971"/>
    </source>
</evidence>
<feature type="compositionally biased region" description="Basic and acidic residues" evidence="6">
    <location>
        <begin position="183"/>
        <end position="192"/>
    </location>
</feature>
<dbReference type="Pfam" id="PF17800">
    <property type="entry name" value="NPL"/>
    <property type="match status" value="1"/>
</dbReference>
<reference evidence="8" key="1">
    <citation type="journal article" date="2021" name="Nat. Commun.">
        <title>Genomic analyses provide insights into spinach domestication and the genetic basis of agronomic traits.</title>
        <authorList>
            <person name="Cai X."/>
            <person name="Sun X."/>
            <person name="Xu C."/>
            <person name="Sun H."/>
            <person name="Wang X."/>
            <person name="Ge C."/>
            <person name="Zhang Z."/>
            <person name="Wang Q."/>
            <person name="Fei Z."/>
            <person name="Jiao C."/>
            <person name="Wang Q."/>
        </authorList>
    </citation>
    <scope>NUCLEOTIDE SEQUENCE [LARGE SCALE GENOMIC DNA]</scope>
    <source>
        <strain evidence="8">cv. Varoflay</strain>
    </source>
</reference>
<dbReference type="PIRSF" id="PIRSF001473">
    <property type="entry name" value="FK506-bp_FPR3"/>
    <property type="match status" value="1"/>
</dbReference>
<evidence type="ECO:0000259" key="7">
    <source>
        <dbReference type="PROSITE" id="PS50059"/>
    </source>
</evidence>
<feature type="compositionally biased region" description="Basic residues" evidence="6">
    <location>
        <begin position="279"/>
        <end position="289"/>
    </location>
</feature>
<evidence type="ECO:0000256" key="2">
    <source>
        <dbReference type="ARBA" id="ARBA00023110"/>
    </source>
</evidence>
<comment type="similarity">
    <text evidence="4">Belongs to the FKBP-type PPIase family.</text>
</comment>
<dbReference type="GeneID" id="110782405"/>
<evidence type="ECO:0000256" key="6">
    <source>
        <dbReference type="SAM" id="MobiDB-lite"/>
    </source>
</evidence>
<comment type="catalytic activity">
    <reaction evidence="1 4 5">
        <text>[protein]-peptidylproline (omega=180) = [protein]-peptidylproline (omega=0)</text>
        <dbReference type="Rhea" id="RHEA:16237"/>
        <dbReference type="Rhea" id="RHEA-COMP:10747"/>
        <dbReference type="Rhea" id="RHEA-COMP:10748"/>
        <dbReference type="ChEBI" id="CHEBI:83833"/>
        <dbReference type="ChEBI" id="CHEBI:83834"/>
        <dbReference type="EC" id="5.2.1.8"/>
    </reaction>
</comment>
<dbReference type="InterPro" id="IPR023566">
    <property type="entry name" value="PPIase_Fpr3/Fpr4-like"/>
</dbReference>
<feature type="region of interest" description="Disordered" evidence="6">
    <location>
        <begin position="101"/>
        <end position="325"/>
    </location>
</feature>
<name>A0A9R0I414_SPIOL</name>
<sequence>MTFWGVEVKPGKPYTLFAEELNGTLCLTQATLGTGSAVKKSTLQVNVGENDPVFLCTLLPDKTESCSLNLEFDDDDDVKFSVVGPTSIHLAGYIATYQEEHGDDCDSDCDSDGEDIAEGESSDYESEDYEDEFIDDDGDNTMLPPSPVRNSGVVIEELEDDEKAASENGVSKKSKKKKQLANNDKKAEKQIVKGDTGAPVLESEDEDGFPVSSSRKSENPEANTSGIAVEGKNKKRKKGEGKDDVESAKSLKEEVDAITGDEQKSDANEATNGDSSENKKKKQKKKNKKAKIEKAEEVSNITPNANTEDKQISKTDKVAKQSKSRVKTFPNGLVIEDVAMGKPDGKRASRGTKVSVRYVGKLQKNGKQFDATGSKPFKFRLGIGSVIKGWDVGVEGMRIGDKRKLTIPPSMGYGSSGAPPQIPPNAWLVFDVELVDVA</sequence>
<keyword evidence="3 4" id="KW-0413">Isomerase</keyword>
<feature type="compositionally biased region" description="Acidic residues" evidence="6">
    <location>
        <begin position="101"/>
        <end position="139"/>
    </location>
</feature>
<dbReference type="Pfam" id="PF00254">
    <property type="entry name" value="FKBP_C"/>
    <property type="match status" value="1"/>
</dbReference>
<dbReference type="KEGG" id="soe:110782405"/>
<keyword evidence="2 4" id="KW-0697">Rotamase</keyword>
<proteinExistence type="inferred from homology"/>
<dbReference type="SUPFAM" id="SSF54534">
    <property type="entry name" value="FKBP-like"/>
    <property type="match status" value="1"/>
</dbReference>
<organism evidence="8 9">
    <name type="scientific">Spinacia oleracea</name>
    <name type="common">Spinach</name>
    <dbReference type="NCBI Taxonomy" id="3562"/>
    <lineage>
        <taxon>Eukaryota</taxon>
        <taxon>Viridiplantae</taxon>
        <taxon>Streptophyta</taxon>
        <taxon>Embryophyta</taxon>
        <taxon>Tracheophyta</taxon>
        <taxon>Spermatophyta</taxon>
        <taxon>Magnoliopsida</taxon>
        <taxon>eudicotyledons</taxon>
        <taxon>Gunneridae</taxon>
        <taxon>Pentapetalae</taxon>
        <taxon>Caryophyllales</taxon>
        <taxon>Chenopodiaceae</taxon>
        <taxon>Chenopodioideae</taxon>
        <taxon>Anserineae</taxon>
        <taxon>Spinacia</taxon>
    </lineage>
</organism>
<accession>A0A9R0I414</accession>
<dbReference type="EC" id="5.2.1.8" evidence="4"/>
<dbReference type="InterPro" id="IPR001179">
    <property type="entry name" value="PPIase_FKBP_dom"/>
</dbReference>
<dbReference type="InterPro" id="IPR046357">
    <property type="entry name" value="PPIase_dom_sf"/>
</dbReference>
<dbReference type="PANTHER" id="PTHR43811">
    <property type="entry name" value="FKBP-TYPE PEPTIDYL-PROLYL CIS-TRANS ISOMERASE FKPA"/>
    <property type="match status" value="1"/>
</dbReference>
<evidence type="ECO:0000256" key="4">
    <source>
        <dbReference type="PIRNR" id="PIRNR001473"/>
    </source>
</evidence>
<dbReference type="AlphaFoldDB" id="A0A9R0I414"/>
<evidence type="ECO:0000256" key="3">
    <source>
        <dbReference type="ARBA" id="ARBA00023235"/>
    </source>
</evidence>
<protein>
    <recommendedName>
        <fullName evidence="4">FK506-binding protein</fullName>
        <ecNumber evidence="4">5.2.1.8</ecNumber>
    </recommendedName>
</protein>
<dbReference type="PANTHER" id="PTHR43811:SF19">
    <property type="entry name" value="39 KDA FK506-BINDING NUCLEAR PROTEIN"/>
    <property type="match status" value="1"/>
</dbReference>
<feature type="domain" description="PPIase FKBP-type" evidence="7">
    <location>
        <begin position="351"/>
        <end position="438"/>
    </location>
</feature>
<evidence type="ECO:0000256" key="5">
    <source>
        <dbReference type="PROSITE-ProRule" id="PRU00277"/>
    </source>
</evidence>